<reference evidence="3" key="2">
    <citation type="submission" date="2020-09" db="EMBL/GenBank/DDBJ databases">
        <authorList>
            <person name="Sun Q."/>
            <person name="Ohkuma M."/>
        </authorList>
    </citation>
    <scope>NUCLEOTIDE SEQUENCE</scope>
    <source>
        <strain evidence="3">JCM 4784</strain>
    </source>
</reference>
<evidence type="ECO:0000256" key="1">
    <source>
        <dbReference type="ARBA" id="ARBA00022801"/>
    </source>
</evidence>
<sequence length="225" mass="24811">MAGIPAIEPYALPEPGELPPSAVDWQVDPQRSVLLLHDMQEYFLNAFPRHAGPREALIRNAALIRRHCAALDVPIAYTAQPGGMTPAQRGLLSDFWGPGMRTSSEHRRVVRPLAPDDGDWVLTKWRYSAFFKSELLRRMRAHGRDQLVICGVYAHIGVLMTAVDAFTHDIQSFVVADAVGDFSAAYHRLALDYAAQRCARVVATKSVIDALDTARPGSAPRSVDL</sequence>
<comment type="caution">
    <text evidence="3">The sequence shown here is derived from an EMBL/GenBank/DDBJ whole genome shotgun (WGS) entry which is preliminary data.</text>
</comment>
<dbReference type="GO" id="GO:0008908">
    <property type="term" value="F:isochorismatase activity"/>
    <property type="evidence" value="ECO:0007669"/>
    <property type="project" value="InterPro"/>
</dbReference>
<proteinExistence type="predicted"/>
<evidence type="ECO:0000313" key="4">
    <source>
        <dbReference type="Proteomes" id="UP000608024"/>
    </source>
</evidence>
<gene>
    <name evidence="3" type="ORF">GCM10018785_19120</name>
</gene>
<dbReference type="Pfam" id="PF00857">
    <property type="entry name" value="Isochorismatase"/>
    <property type="match status" value="1"/>
</dbReference>
<feature type="domain" description="Isochorismatase-like" evidence="2">
    <location>
        <begin position="32"/>
        <end position="205"/>
    </location>
</feature>
<dbReference type="EMBL" id="BNBT01000019">
    <property type="protein sequence ID" value="GHE49756.1"/>
    <property type="molecule type" value="Genomic_DNA"/>
</dbReference>
<dbReference type="AlphaFoldDB" id="A0A919DK14"/>
<dbReference type="PANTHER" id="PTHR43540">
    <property type="entry name" value="PEROXYUREIDOACRYLATE/UREIDOACRYLATE AMIDOHYDROLASE-RELATED"/>
    <property type="match status" value="1"/>
</dbReference>
<dbReference type="PIRSF" id="PIRSF001111">
    <property type="entry name" value="Isochorismatase"/>
    <property type="match status" value="1"/>
</dbReference>
<dbReference type="PANTHER" id="PTHR43540:SF3">
    <property type="entry name" value="ENTEROBACTIN SYNTHASE COMPONENT B"/>
    <property type="match status" value="1"/>
</dbReference>
<dbReference type="InterPro" id="IPR000868">
    <property type="entry name" value="Isochorismatase-like_dom"/>
</dbReference>
<dbReference type="Proteomes" id="UP000608024">
    <property type="component" value="Unassembled WGS sequence"/>
</dbReference>
<reference evidence="3" key="1">
    <citation type="journal article" date="2014" name="Int. J. Syst. Evol. Microbiol.">
        <title>Complete genome sequence of Corynebacterium casei LMG S-19264T (=DSM 44701T), isolated from a smear-ripened cheese.</title>
        <authorList>
            <consortium name="US DOE Joint Genome Institute (JGI-PGF)"/>
            <person name="Walter F."/>
            <person name="Albersmeier A."/>
            <person name="Kalinowski J."/>
            <person name="Ruckert C."/>
        </authorList>
    </citation>
    <scope>NUCLEOTIDE SEQUENCE</scope>
    <source>
        <strain evidence="3">JCM 4784</strain>
    </source>
</reference>
<keyword evidence="4" id="KW-1185">Reference proteome</keyword>
<dbReference type="InterPro" id="IPR016291">
    <property type="entry name" value="Isochorismatase"/>
</dbReference>
<name>A0A919DK14_9ACTN</name>
<evidence type="ECO:0000313" key="3">
    <source>
        <dbReference type="EMBL" id="GHE49756.1"/>
    </source>
</evidence>
<accession>A0A919DK14</accession>
<dbReference type="Gene3D" id="3.40.50.850">
    <property type="entry name" value="Isochorismatase-like"/>
    <property type="match status" value="1"/>
</dbReference>
<keyword evidence="1" id="KW-0378">Hydrolase</keyword>
<organism evidence="3 4">
    <name type="scientific">Streptomyces longispororuber</name>
    <dbReference type="NCBI Taxonomy" id="68230"/>
    <lineage>
        <taxon>Bacteria</taxon>
        <taxon>Bacillati</taxon>
        <taxon>Actinomycetota</taxon>
        <taxon>Actinomycetes</taxon>
        <taxon>Kitasatosporales</taxon>
        <taxon>Streptomycetaceae</taxon>
        <taxon>Streptomyces</taxon>
    </lineage>
</organism>
<dbReference type="SUPFAM" id="SSF52499">
    <property type="entry name" value="Isochorismatase-like hydrolases"/>
    <property type="match status" value="1"/>
</dbReference>
<dbReference type="InterPro" id="IPR036380">
    <property type="entry name" value="Isochorismatase-like_sf"/>
</dbReference>
<protein>
    <submittedName>
        <fullName evidence="3">Isochorismatase (Phenazine biosynthesis) PhzD</fullName>
    </submittedName>
</protein>
<evidence type="ECO:0000259" key="2">
    <source>
        <dbReference type="Pfam" id="PF00857"/>
    </source>
</evidence>
<dbReference type="PRINTS" id="PR01398">
    <property type="entry name" value="ISCHRISMTASE"/>
</dbReference>
<dbReference type="RefSeq" id="WP_190135423.1">
    <property type="nucleotide sequence ID" value="NZ_BNBT01000019.1"/>
</dbReference>
<dbReference type="InterPro" id="IPR050272">
    <property type="entry name" value="Isochorismatase-like_hydrls"/>
</dbReference>